<dbReference type="InterPro" id="IPR010982">
    <property type="entry name" value="Lambda_DNA-bd_dom_sf"/>
</dbReference>
<feature type="domain" description="HTH cro/C1-type" evidence="2">
    <location>
        <begin position="15"/>
        <end position="70"/>
    </location>
</feature>
<dbReference type="HOGENOM" id="CLU_911412_0_0_7"/>
<dbReference type="SUPFAM" id="SSF47413">
    <property type="entry name" value="lambda repressor-like DNA-binding domains"/>
    <property type="match status" value="1"/>
</dbReference>
<dbReference type="PROSITE" id="PS50943">
    <property type="entry name" value="HTH_CROC1"/>
    <property type="match status" value="1"/>
</dbReference>
<protein>
    <submittedName>
        <fullName evidence="3">Putative transcriptional regulator</fullName>
    </submittedName>
</protein>
<dbReference type="eggNOG" id="COG1396">
    <property type="taxonomic scope" value="Bacteria"/>
</dbReference>
<organism evidence="3 4">
    <name type="scientific">Desulfocapsa sulfexigens (strain DSM 10523 / SB164P1)</name>
    <dbReference type="NCBI Taxonomy" id="1167006"/>
    <lineage>
        <taxon>Bacteria</taxon>
        <taxon>Pseudomonadati</taxon>
        <taxon>Thermodesulfobacteriota</taxon>
        <taxon>Desulfobulbia</taxon>
        <taxon>Desulfobulbales</taxon>
        <taxon>Desulfocapsaceae</taxon>
        <taxon>Desulfocapsa</taxon>
    </lineage>
</organism>
<dbReference type="CDD" id="cd00093">
    <property type="entry name" value="HTH_XRE"/>
    <property type="match status" value="1"/>
</dbReference>
<dbReference type="OrthoDB" id="5395007at2"/>
<dbReference type="AlphaFoldDB" id="M1P4Y8"/>
<proteinExistence type="predicted"/>
<feature type="transmembrane region" description="Helical" evidence="1">
    <location>
        <begin position="94"/>
        <end position="114"/>
    </location>
</feature>
<evidence type="ECO:0000313" key="3">
    <source>
        <dbReference type="EMBL" id="AGF76777.1"/>
    </source>
</evidence>
<sequence length="298" mass="32919">MKSGIAMVQVSGTKVRALREEQNLTQLYVATAVGVTTETISRWERQEAPTLKEENGIKLADALAVSLSEILAVPEEKAEQVEAVSPASRSKKTLLFIAANVLLLGVLLFFIITFRSADVLQLSAQRRMPAHTVSGHPFPVVVEVVFESGKDSSLLFKEQLAAGCNVVASMPQATVVDGGFLKWIDKDGPGKRVFSYIARCVAREETENEPLSFTGTLLVRQSSREEITVDGRSRIRLLEFHWADSDKNNIIDDEELLAVYDDFGRVEGLGVNVEEVESIWMGSGYRWDAKLSTFDIIP</sequence>
<evidence type="ECO:0000259" key="2">
    <source>
        <dbReference type="PROSITE" id="PS50943"/>
    </source>
</evidence>
<dbReference type="InterPro" id="IPR018247">
    <property type="entry name" value="EF_Hand_1_Ca_BS"/>
</dbReference>
<dbReference type="RefSeq" id="WP_015402476.1">
    <property type="nucleotide sequence ID" value="NC_020304.1"/>
</dbReference>
<dbReference type="eggNOG" id="COG2897">
    <property type="taxonomic scope" value="Bacteria"/>
</dbReference>
<dbReference type="KEGG" id="dsf:UWK_00191"/>
<dbReference type="PROSITE" id="PS00018">
    <property type="entry name" value="EF_HAND_1"/>
    <property type="match status" value="1"/>
</dbReference>
<dbReference type="Pfam" id="PF01381">
    <property type="entry name" value="HTH_3"/>
    <property type="match status" value="1"/>
</dbReference>
<dbReference type="Proteomes" id="UP000011721">
    <property type="component" value="Chromosome"/>
</dbReference>
<keyword evidence="4" id="KW-1185">Reference proteome</keyword>
<keyword evidence="1" id="KW-0472">Membrane</keyword>
<dbReference type="SMART" id="SM00530">
    <property type="entry name" value="HTH_XRE"/>
    <property type="match status" value="1"/>
</dbReference>
<evidence type="ECO:0000313" key="4">
    <source>
        <dbReference type="Proteomes" id="UP000011721"/>
    </source>
</evidence>
<keyword evidence="1" id="KW-1133">Transmembrane helix</keyword>
<dbReference type="InterPro" id="IPR001387">
    <property type="entry name" value="Cro/C1-type_HTH"/>
</dbReference>
<evidence type="ECO:0000256" key="1">
    <source>
        <dbReference type="SAM" id="Phobius"/>
    </source>
</evidence>
<dbReference type="Gene3D" id="1.10.260.40">
    <property type="entry name" value="lambda repressor-like DNA-binding domains"/>
    <property type="match status" value="1"/>
</dbReference>
<gene>
    <name evidence="3" type="ordered locus">UWK_00191</name>
</gene>
<accession>M1P4Y8</accession>
<dbReference type="EMBL" id="CP003985">
    <property type="protein sequence ID" value="AGF76777.1"/>
    <property type="molecule type" value="Genomic_DNA"/>
</dbReference>
<dbReference type="GO" id="GO:0003677">
    <property type="term" value="F:DNA binding"/>
    <property type="evidence" value="ECO:0007669"/>
    <property type="project" value="InterPro"/>
</dbReference>
<reference evidence="4" key="1">
    <citation type="journal article" date="2013" name="Stand. Genomic Sci.">
        <title>Complete genome sequence of Desulfocapsa sulfexigens, a marine deltaproteobacterium specialized in disproportionating inorganic sulfur compounds.</title>
        <authorList>
            <person name="Finster K.W."/>
            <person name="Kjeldsen K.U."/>
            <person name="Kube M."/>
            <person name="Reinhardt R."/>
            <person name="Mussmann M."/>
            <person name="Amann R."/>
            <person name="Schreiber L."/>
        </authorList>
    </citation>
    <scope>NUCLEOTIDE SEQUENCE [LARGE SCALE GENOMIC DNA]</scope>
    <source>
        <strain evidence="4">DSM 10523 / SB164P1</strain>
    </source>
</reference>
<name>M1P4Y8_DESSD</name>
<dbReference type="STRING" id="1167006.UWK_00191"/>
<keyword evidence="1" id="KW-0812">Transmembrane</keyword>